<keyword evidence="3" id="KW-1003">Cell membrane</keyword>
<evidence type="ECO:0000256" key="4">
    <source>
        <dbReference type="ARBA" id="ARBA00022519"/>
    </source>
</evidence>
<comment type="similarity">
    <text evidence="8 9">Belongs to the TRAP transporter small permease family.</text>
</comment>
<proteinExistence type="inferred from homology"/>
<evidence type="ECO:0000256" key="6">
    <source>
        <dbReference type="ARBA" id="ARBA00022989"/>
    </source>
</evidence>
<dbReference type="GO" id="GO:0015740">
    <property type="term" value="P:C4-dicarboxylate transport"/>
    <property type="evidence" value="ECO:0007669"/>
    <property type="project" value="TreeGrafter"/>
</dbReference>
<evidence type="ECO:0000259" key="10">
    <source>
        <dbReference type="Pfam" id="PF04290"/>
    </source>
</evidence>
<protein>
    <recommendedName>
        <fullName evidence="9">TRAP transporter small permease protein</fullName>
    </recommendedName>
</protein>
<evidence type="ECO:0000256" key="5">
    <source>
        <dbReference type="ARBA" id="ARBA00022692"/>
    </source>
</evidence>
<evidence type="ECO:0000313" key="11">
    <source>
        <dbReference type="EMBL" id="SJN57889.1"/>
    </source>
</evidence>
<dbReference type="PANTHER" id="PTHR35011">
    <property type="entry name" value="2,3-DIKETO-L-GULONATE TRAP TRANSPORTER SMALL PERMEASE PROTEIN YIAM"/>
    <property type="match status" value="1"/>
</dbReference>
<keyword evidence="7 9" id="KW-0472">Membrane</keyword>
<evidence type="ECO:0000256" key="1">
    <source>
        <dbReference type="ARBA" id="ARBA00004429"/>
    </source>
</evidence>
<comment type="function">
    <text evidence="9">Part of the tripartite ATP-independent periplasmic (TRAP) transport system.</text>
</comment>
<comment type="subunit">
    <text evidence="9">The complex comprises the extracytoplasmic solute receptor protein and the two transmembrane proteins.</text>
</comment>
<evidence type="ECO:0000256" key="3">
    <source>
        <dbReference type="ARBA" id="ARBA00022475"/>
    </source>
</evidence>
<dbReference type="GO" id="GO:0022857">
    <property type="term" value="F:transmembrane transporter activity"/>
    <property type="evidence" value="ECO:0007669"/>
    <property type="project" value="UniProtKB-UniRule"/>
</dbReference>
<dbReference type="AlphaFoldDB" id="A0A1R4LNA5"/>
<dbReference type="PANTHER" id="PTHR35011:SF2">
    <property type="entry name" value="2,3-DIKETO-L-GULONATE TRAP TRANSPORTER SMALL PERMEASE PROTEIN YIAM"/>
    <property type="match status" value="1"/>
</dbReference>
<keyword evidence="12" id="KW-1185">Reference proteome</keyword>
<accession>A0A1R4LNA5</accession>
<dbReference type="InterPro" id="IPR007387">
    <property type="entry name" value="TRAP_DctQ"/>
</dbReference>
<dbReference type="GO" id="GO:0005886">
    <property type="term" value="C:plasma membrane"/>
    <property type="evidence" value="ECO:0007669"/>
    <property type="project" value="UniProtKB-SubCell"/>
</dbReference>
<evidence type="ECO:0000256" key="9">
    <source>
        <dbReference type="RuleBase" id="RU369079"/>
    </source>
</evidence>
<keyword evidence="6 9" id="KW-1133">Transmembrane helix</keyword>
<sequence length="170" mass="19445">MKTRLFIEKVIRSTLSVFLVLLVAIATWQVVSRYFLNDPAQFTDEALRYIMIWMTFIAAPYAFGLTDKHMSLNIIKDKFTGNKRRTIEILNSLLVIGFIIYIMIYGGWKLVNIGIGSYSDSMQIPLSYVYSVMPISGILSVYFKICNLNDVLKSISSDKEGEWTSPCKSR</sequence>
<evidence type="ECO:0000256" key="2">
    <source>
        <dbReference type="ARBA" id="ARBA00022448"/>
    </source>
</evidence>
<evidence type="ECO:0000313" key="12">
    <source>
        <dbReference type="Proteomes" id="UP000188276"/>
    </source>
</evidence>
<dbReference type="InterPro" id="IPR055348">
    <property type="entry name" value="DctQ"/>
</dbReference>
<feature type="domain" description="Tripartite ATP-independent periplasmic transporters DctQ component" evidence="10">
    <location>
        <begin position="22"/>
        <end position="149"/>
    </location>
</feature>
<feature type="transmembrane region" description="Helical" evidence="9">
    <location>
        <begin position="128"/>
        <end position="145"/>
    </location>
</feature>
<gene>
    <name evidence="11" type="primary">yiaM_2</name>
    <name evidence="11" type="ORF">VR7878_02536</name>
</gene>
<dbReference type="RefSeq" id="WP_159440465.1">
    <property type="nucleotide sequence ID" value="NZ_FULE01000033.1"/>
</dbReference>
<feature type="transmembrane region" description="Helical" evidence="9">
    <location>
        <begin position="87"/>
        <end position="108"/>
    </location>
</feature>
<feature type="transmembrane region" description="Helical" evidence="9">
    <location>
        <begin position="46"/>
        <end position="66"/>
    </location>
</feature>
<dbReference type="OrthoDB" id="2085311at2"/>
<evidence type="ECO:0000256" key="7">
    <source>
        <dbReference type="ARBA" id="ARBA00023136"/>
    </source>
</evidence>
<keyword evidence="2 9" id="KW-0813">Transport</keyword>
<evidence type="ECO:0000256" key="8">
    <source>
        <dbReference type="ARBA" id="ARBA00038436"/>
    </source>
</evidence>
<name>A0A1R4LNA5_VIBR1</name>
<dbReference type="EMBL" id="FULE01000033">
    <property type="protein sequence ID" value="SJN57889.1"/>
    <property type="molecule type" value="Genomic_DNA"/>
</dbReference>
<organism evidence="11 12">
    <name type="scientific">Vibrio ruber (strain DSM 16370 / JCM 11486 / BCRC 17186 / CECT 7878 / LMG 23124 / VR1)</name>
    <dbReference type="NCBI Taxonomy" id="1123498"/>
    <lineage>
        <taxon>Bacteria</taxon>
        <taxon>Pseudomonadati</taxon>
        <taxon>Pseudomonadota</taxon>
        <taxon>Gammaproteobacteria</taxon>
        <taxon>Vibrionales</taxon>
        <taxon>Vibrionaceae</taxon>
        <taxon>Vibrio</taxon>
    </lineage>
</organism>
<dbReference type="STRING" id="1123498.VR7878_02536"/>
<keyword evidence="4 9" id="KW-0997">Cell inner membrane</keyword>
<comment type="subcellular location">
    <subcellularLocation>
        <location evidence="1 9">Cell inner membrane</location>
        <topology evidence="1 9">Multi-pass membrane protein</topology>
    </subcellularLocation>
</comment>
<reference evidence="12" key="1">
    <citation type="submission" date="2017-02" db="EMBL/GenBank/DDBJ databases">
        <authorList>
            <person name="Rodrigo-Torres L."/>
            <person name="Arahal R.D."/>
            <person name="Lucena T."/>
        </authorList>
    </citation>
    <scope>NUCLEOTIDE SEQUENCE [LARGE SCALE GENOMIC DNA]</scope>
    <source>
        <strain evidence="12">CECT 7878</strain>
    </source>
</reference>
<dbReference type="Proteomes" id="UP000188276">
    <property type="component" value="Unassembled WGS sequence"/>
</dbReference>
<keyword evidence="5 9" id="KW-0812">Transmembrane</keyword>
<dbReference type="Pfam" id="PF04290">
    <property type="entry name" value="DctQ"/>
    <property type="match status" value="1"/>
</dbReference>
<feature type="transmembrane region" description="Helical" evidence="9">
    <location>
        <begin position="12"/>
        <end position="31"/>
    </location>
</feature>